<dbReference type="InterPro" id="IPR010357">
    <property type="entry name" value="TXNDC17_dom"/>
</dbReference>
<proteinExistence type="predicted"/>
<feature type="domain" description="Thioredoxin" evidence="2">
    <location>
        <begin position="8"/>
        <end position="76"/>
    </location>
</feature>
<dbReference type="AlphaFoldDB" id="A0A3P7LDC8"/>
<gene>
    <name evidence="3" type="ORF">DILT_LOCUS10846</name>
</gene>
<evidence type="ECO:0000259" key="2">
    <source>
        <dbReference type="Pfam" id="PF06110"/>
    </source>
</evidence>
<dbReference type="Pfam" id="PF06110">
    <property type="entry name" value="TXD17-like_Trx"/>
    <property type="match status" value="1"/>
</dbReference>
<accession>A0A3P7LDC8</accession>
<sequence length="78" mass="8595">MPATQIYVKNKGELKDSLQTAFGNGRKVVVLCEGTTNPVTGDSWNAECRKVEPLLEPLLASASENVYFFMIEVGDEDE</sequence>
<dbReference type="InterPro" id="IPR036249">
    <property type="entry name" value="Thioredoxin-like_sf"/>
</dbReference>
<reference evidence="3 4" key="1">
    <citation type="submission" date="2018-11" db="EMBL/GenBank/DDBJ databases">
        <authorList>
            <consortium name="Pathogen Informatics"/>
        </authorList>
    </citation>
    <scope>NUCLEOTIDE SEQUENCE [LARGE SCALE GENOMIC DNA]</scope>
</reference>
<name>A0A3P7LDC8_DIBLA</name>
<dbReference type="Proteomes" id="UP000281553">
    <property type="component" value="Unassembled WGS sequence"/>
</dbReference>
<organism evidence="3 4">
    <name type="scientific">Dibothriocephalus latus</name>
    <name type="common">Fish tapeworm</name>
    <name type="synonym">Diphyllobothrium latum</name>
    <dbReference type="NCBI Taxonomy" id="60516"/>
    <lineage>
        <taxon>Eukaryota</taxon>
        <taxon>Metazoa</taxon>
        <taxon>Spiralia</taxon>
        <taxon>Lophotrochozoa</taxon>
        <taxon>Platyhelminthes</taxon>
        <taxon>Cestoda</taxon>
        <taxon>Eucestoda</taxon>
        <taxon>Diphyllobothriidea</taxon>
        <taxon>Diphyllobothriidae</taxon>
        <taxon>Dibothriocephalus</taxon>
    </lineage>
</organism>
<evidence type="ECO:0000313" key="4">
    <source>
        <dbReference type="Proteomes" id="UP000281553"/>
    </source>
</evidence>
<dbReference type="SUPFAM" id="SSF52833">
    <property type="entry name" value="Thioredoxin-like"/>
    <property type="match status" value="1"/>
</dbReference>
<dbReference type="Gene3D" id="3.40.30.10">
    <property type="entry name" value="Glutaredoxin"/>
    <property type="match status" value="1"/>
</dbReference>
<evidence type="ECO:0000313" key="3">
    <source>
        <dbReference type="EMBL" id="VDN15015.1"/>
    </source>
</evidence>
<protein>
    <recommendedName>
        <fullName evidence="1">Thioredoxin domain-containing protein 17</fullName>
    </recommendedName>
</protein>
<evidence type="ECO:0000256" key="1">
    <source>
        <dbReference type="ARBA" id="ARBA00016949"/>
    </source>
</evidence>
<dbReference type="EMBL" id="UYRU01061126">
    <property type="protein sequence ID" value="VDN15015.1"/>
    <property type="molecule type" value="Genomic_DNA"/>
</dbReference>
<keyword evidence="4" id="KW-1185">Reference proteome</keyword>
<dbReference type="OrthoDB" id="78947at2759"/>